<dbReference type="EMBL" id="LKAJ02000001">
    <property type="protein sequence ID" value="MCS5711555.1"/>
    <property type="molecule type" value="Genomic_DNA"/>
</dbReference>
<evidence type="ECO:0000313" key="3">
    <source>
        <dbReference type="EMBL" id="MCS5711555.1"/>
    </source>
</evidence>
<name>A0A0Q9YLI5_9GAMM</name>
<dbReference type="EMBL" id="LKAJ01000004">
    <property type="protein sequence ID" value="KRG21627.1"/>
    <property type="molecule type" value="Genomic_DNA"/>
</dbReference>
<protein>
    <recommendedName>
        <fullName evidence="5">Invasion associated locus B (IalB) protein</fullName>
    </recommendedName>
</protein>
<reference evidence="3" key="3">
    <citation type="submission" date="2021-06" db="EMBL/GenBank/DDBJ databases">
        <title>Genomic Description and Analysis of Intracellular Bacteria, Candidatus Berkiella cookevillensis and Candidatus Berkiella aquae.</title>
        <authorList>
            <person name="Kidane D.T."/>
            <person name="Mehari Y.T."/>
            <person name="Rice F.C."/>
            <person name="Arivett B.A."/>
            <person name="Farone A.L."/>
            <person name="Berk S.G."/>
            <person name="Farone M.B."/>
        </authorList>
    </citation>
    <scope>NUCLEOTIDE SEQUENCE</scope>
    <source>
        <strain evidence="3">HT99</strain>
    </source>
</reference>
<accession>A0A0Q9YLI5</accession>
<reference evidence="3" key="2">
    <citation type="journal article" date="2016" name="Genome Announc.">
        <title>Draft Genome Sequences of Two Novel Amoeba-Resistant Intranuclear Bacteria, 'Candidatus Berkiella cookevillensis' and 'Candidatus Berkiella aquae'.</title>
        <authorList>
            <person name="Mehari Y.T."/>
            <person name="Arivett B.A."/>
            <person name="Farone A.L."/>
            <person name="Gunderson J.H."/>
            <person name="Farone M.B."/>
        </authorList>
    </citation>
    <scope>NUCLEOTIDE SEQUENCE</scope>
    <source>
        <strain evidence="3">HT99</strain>
    </source>
</reference>
<evidence type="ECO:0008006" key="5">
    <source>
        <dbReference type="Google" id="ProtNLM"/>
    </source>
</evidence>
<keyword evidence="1" id="KW-0732">Signal</keyword>
<gene>
    <name evidence="3" type="ORF">HT99x_008910</name>
    <name evidence="2" type="ORF">HT99x_01380</name>
</gene>
<dbReference type="AlphaFoldDB" id="A0A0Q9YLI5"/>
<evidence type="ECO:0000313" key="2">
    <source>
        <dbReference type="EMBL" id="KRG21627.1"/>
    </source>
</evidence>
<dbReference type="Proteomes" id="UP000051497">
    <property type="component" value="Unassembled WGS sequence"/>
</dbReference>
<reference evidence="2" key="1">
    <citation type="submission" date="2015-09" db="EMBL/GenBank/DDBJ databases">
        <title>Draft Genome Sequences of Two Novel Amoeba-resistant Intranuclear Bacteria, Candidatus Berkiella cookevillensis and Candidatus Berkiella aquae.</title>
        <authorList>
            <person name="Mehari Y.T."/>
            <person name="Arivett B.A."/>
            <person name="Farone A.L."/>
            <person name="Gunderson J.H."/>
            <person name="Farone M.B."/>
        </authorList>
    </citation>
    <scope>NUCLEOTIDE SEQUENCE [LARGE SCALE GENOMIC DNA]</scope>
    <source>
        <strain evidence="2">HT99</strain>
    </source>
</reference>
<organism evidence="2">
    <name type="scientific">Candidatus Berkiella aquae</name>
    <dbReference type="NCBI Taxonomy" id="295108"/>
    <lineage>
        <taxon>Bacteria</taxon>
        <taxon>Pseudomonadati</taxon>
        <taxon>Pseudomonadota</taxon>
        <taxon>Gammaproteobacteria</taxon>
        <taxon>Candidatus Berkiellales</taxon>
        <taxon>Candidatus Berkiellaceae</taxon>
        <taxon>Candidatus Berkiella</taxon>
    </lineage>
</organism>
<sequence>MLQCFKAATLVLIIATSSISFADPSIDKAHPCTMKDIPVVCANGEKINLDVIRSTDHRGEVFININTKDQIGNYLLLYIDNRKPEVLKVEKGTSTVDVSKGAFIPTNIILKLQAANSVHFKIGMKQGTPLTGSLNQNHFDWLKSFGKVCG</sequence>
<proteinExistence type="predicted"/>
<evidence type="ECO:0000256" key="1">
    <source>
        <dbReference type="SAM" id="SignalP"/>
    </source>
</evidence>
<dbReference type="RefSeq" id="WP_075066004.1">
    <property type="nucleotide sequence ID" value="NZ_LKAJ02000001.1"/>
</dbReference>
<evidence type="ECO:0000313" key="4">
    <source>
        <dbReference type="Proteomes" id="UP000051497"/>
    </source>
</evidence>
<feature type="chain" id="PRO_5043129682" description="Invasion associated locus B (IalB) protein" evidence="1">
    <location>
        <begin position="23"/>
        <end position="150"/>
    </location>
</feature>
<feature type="signal peptide" evidence="1">
    <location>
        <begin position="1"/>
        <end position="22"/>
    </location>
</feature>
<keyword evidence="4" id="KW-1185">Reference proteome</keyword>
<comment type="caution">
    <text evidence="2">The sequence shown here is derived from an EMBL/GenBank/DDBJ whole genome shotgun (WGS) entry which is preliminary data.</text>
</comment>